<dbReference type="AlphaFoldDB" id="A0AAE1LAK0"/>
<organism evidence="2 3">
    <name type="scientific">Frankliniella fusca</name>
    <dbReference type="NCBI Taxonomy" id="407009"/>
    <lineage>
        <taxon>Eukaryota</taxon>
        <taxon>Metazoa</taxon>
        <taxon>Ecdysozoa</taxon>
        <taxon>Arthropoda</taxon>
        <taxon>Hexapoda</taxon>
        <taxon>Insecta</taxon>
        <taxon>Pterygota</taxon>
        <taxon>Neoptera</taxon>
        <taxon>Paraneoptera</taxon>
        <taxon>Thysanoptera</taxon>
        <taxon>Terebrantia</taxon>
        <taxon>Thripoidea</taxon>
        <taxon>Thripidae</taxon>
        <taxon>Frankliniella</taxon>
    </lineage>
</organism>
<evidence type="ECO:0000313" key="3">
    <source>
        <dbReference type="Proteomes" id="UP001219518"/>
    </source>
</evidence>
<feature type="compositionally biased region" description="Low complexity" evidence="1">
    <location>
        <begin position="72"/>
        <end position="94"/>
    </location>
</feature>
<feature type="region of interest" description="Disordered" evidence="1">
    <location>
        <begin position="346"/>
        <end position="435"/>
    </location>
</feature>
<dbReference type="Proteomes" id="UP001219518">
    <property type="component" value="Unassembled WGS sequence"/>
</dbReference>
<reference evidence="2" key="2">
    <citation type="journal article" date="2023" name="BMC Genomics">
        <title>Pest status, molecular evolution, and epigenetic factors derived from the genome assembly of Frankliniella fusca, a thysanopteran phytovirus vector.</title>
        <authorList>
            <person name="Catto M.A."/>
            <person name="Labadie P.E."/>
            <person name="Jacobson A.L."/>
            <person name="Kennedy G.G."/>
            <person name="Srinivasan R."/>
            <person name="Hunt B.G."/>
        </authorList>
    </citation>
    <scope>NUCLEOTIDE SEQUENCE</scope>
    <source>
        <strain evidence="2">PL_HMW_Pooled</strain>
    </source>
</reference>
<feature type="region of interest" description="Disordered" evidence="1">
    <location>
        <begin position="209"/>
        <end position="245"/>
    </location>
</feature>
<name>A0AAE1LAK0_9NEOP</name>
<feature type="compositionally biased region" description="Low complexity" evidence="1">
    <location>
        <begin position="418"/>
        <end position="435"/>
    </location>
</feature>
<dbReference type="EMBL" id="JAHWGI010000293">
    <property type="protein sequence ID" value="KAK3912395.1"/>
    <property type="molecule type" value="Genomic_DNA"/>
</dbReference>
<reference evidence="2" key="1">
    <citation type="submission" date="2021-07" db="EMBL/GenBank/DDBJ databases">
        <authorList>
            <person name="Catto M.A."/>
            <person name="Jacobson A."/>
            <person name="Kennedy G."/>
            <person name="Labadie P."/>
            <person name="Hunt B.G."/>
            <person name="Srinivasan R."/>
        </authorList>
    </citation>
    <scope>NUCLEOTIDE SEQUENCE</scope>
    <source>
        <strain evidence="2">PL_HMW_Pooled</strain>
        <tissue evidence="2">Head</tissue>
    </source>
</reference>
<accession>A0AAE1LAK0</accession>
<feature type="region of interest" description="Disordered" evidence="1">
    <location>
        <begin position="16"/>
        <end position="119"/>
    </location>
</feature>
<sequence length="435" mass="46184">MTPFGRSVLYSSSFSFVSEEESEQNYHGMPPEVDSASGAGVLLAPPPGSPLAEDGSPAPPPPAAHQPRLRFGDAATASAAATTAAVGPEGAEAAGDGGPVPEPGPECGCGTVQDEERSTTDQVAAEHVGELEHAEHEPEEAEYCARDLRVLHADPEHHQQHEDDDEDATGGRYLLLSSEGVLVNTFPSELYPQHDMPASPQLRELQRLRPSSTDGTPAADAHAHGHHHPEHHHHHHHHHQQTFDTGELAATGGMRQLPPLFPNLAGATSMASKLQDDYHLGYSPLSMEVGHHVDHHHNGHMDDVISTLKTEKHCEAQTSVVVENTARYLQHNGHGHDHHVDYLPPLSAHAALPGPGGHGSREGSPSGAGEAEDAQYDQLTTLQPGPAVTTAGTSSPDDSLYAAHGVTAHGLTTLPPWSGLQEQQQQSSAHHSLSR</sequence>
<gene>
    <name evidence="2" type="ORF">KUF71_021965</name>
</gene>
<protein>
    <submittedName>
        <fullName evidence="2">DNA polymerase III PolC-type</fullName>
    </submittedName>
</protein>
<evidence type="ECO:0000256" key="1">
    <source>
        <dbReference type="SAM" id="MobiDB-lite"/>
    </source>
</evidence>
<evidence type="ECO:0000313" key="2">
    <source>
        <dbReference type="EMBL" id="KAK3912395.1"/>
    </source>
</evidence>
<feature type="compositionally biased region" description="Basic residues" evidence="1">
    <location>
        <begin position="224"/>
        <end position="240"/>
    </location>
</feature>
<keyword evidence="3" id="KW-1185">Reference proteome</keyword>
<proteinExistence type="predicted"/>
<comment type="caution">
    <text evidence="2">The sequence shown here is derived from an EMBL/GenBank/DDBJ whole genome shotgun (WGS) entry which is preliminary data.</text>
</comment>